<keyword evidence="2" id="KW-0732">Signal</keyword>
<accession>A0AAD3HDC1</accession>
<dbReference type="Pfam" id="PF01145">
    <property type="entry name" value="Band_7"/>
    <property type="match status" value="1"/>
</dbReference>
<dbReference type="PRINTS" id="PR00721">
    <property type="entry name" value="STOMATIN"/>
</dbReference>
<keyword evidence="5" id="KW-1185">Reference proteome</keyword>
<dbReference type="PANTHER" id="PTHR43327:SF10">
    <property type="entry name" value="STOMATIN-LIKE PROTEIN 2, MITOCHONDRIAL"/>
    <property type="match status" value="1"/>
</dbReference>
<dbReference type="PANTHER" id="PTHR43327">
    <property type="entry name" value="STOMATIN-LIKE PROTEIN 2, MITOCHONDRIAL"/>
    <property type="match status" value="1"/>
</dbReference>
<dbReference type="CDD" id="cd08829">
    <property type="entry name" value="SPFH_paraslipin"/>
    <property type="match status" value="1"/>
</dbReference>
<feature type="signal peptide" evidence="2">
    <location>
        <begin position="1"/>
        <end position="20"/>
    </location>
</feature>
<dbReference type="SUPFAM" id="SSF117892">
    <property type="entry name" value="Band 7/SPFH domain"/>
    <property type="match status" value="1"/>
</dbReference>
<comment type="caution">
    <text evidence="4">The sequence shown here is derived from an EMBL/GenBank/DDBJ whole genome shotgun (WGS) entry which is preliminary data.</text>
</comment>
<dbReference type="AlphaFoldDB" id="A0AAD3HDC1"/>
<name>A0AAD3HDC1_9STRA</name>
<feature type="domain" description="Band 7" evidence="3">
    <location>
        <begin position="41"/>
        <end position="199"/>
    </location>
</feature>
<dbReference type="Gene3D" id="3.30.479.30">
    <property type="entry name" value="Band 7 domain"/>
    <property type="match status" value="1"/>
</dbReference>
<gene>
    <name evidence="4" type="ORF">CTEN210_15532</name>
</gene>
<evidence type="ECO:0000259" key="3">
    <source>
        <dbReference type="SMART" id="SM00244"/>
    </source>
</evidence>
<dbReference type="InterPro" id="IPR036013">
    <property type="entry name" value="Band_7/SPFH_dom_sf"/>
</dbReference>
<dbReference type="InterPro" id="IPR001107">
    <property type="entry name" value="Band_7"/>
</dbReference>
<dbReference type="InterPro" id="IPR050710">
    <property type="entry name" value="Band7/mec-2_domain"/>
</dbReference>
<evidence type="ECO:0000313" key="4">
    <source>
        <dbReference type="EMBL" id="GFH59056.1"/>
    </source>
</evidence>
<feature type="chain" id="PRO_5041910175" description="Band 7 domain-containing protein" evidence="2">
    <location>
        <begin position="21"/>
        <end position="326"/>
    </location>
</feature>
<dbReference type="InterPro" id="IPR001972">
    <property type="entry name" value="Stomatin_HflK_fam"/>
</dbReference>
<dbReference type="GO" id="GO:0005886">
    <property type="term" value="C:plasma membrane"/>
    <property type="evidence" value="ECO:0007669"/>
    <property type="project" value="UniProtKB-ARBA"/>
</dbReference>
<evidence type="ECO:0000256" key="2">
    <source>
        <dbReference type="SAM" id="SignalP"/>
    </source>
</evidence>
<evidence type="ECO:0000256" key="1">
    <source>
        <dbReference type="ARBA" id="ARBA00008164"/>
    </source>
</evidence>
<dbReference type="FunFam" id="3.30.479.30:FF:000004">
    <property type="entry name" value="Putative membrane protease family, stomatin"/>
    <property type="match status" value="1"/>
</dbReference>
<protein>
    <recommendedName>
        <fullName evidence="3">Band 7 domain-containing protein</fullName>
    </recommendedName>
</protein>
<organism evidence="4 5">
    <name type="scientific">Chaetoceros tenuissimus</name>
    <dbReference type="NCBI Taxonomy" id="426638"/>
    <lineage>
        <taxon>Eukaryota</taxon>
        <taxon>Sar</taxon>
        <taxon>Stramenopiles</taxon>
        <taxon>Ochrophyta</taxon>
        <taxon>Bacillariophyta</taxon>
        <taxon>Coscinodiscophyceae</taxon>
        <taxon>Chaetocerotophycidae</taxon>
        <taxon>Chaetocerotales</taxon>
        <taxon>Chaetocerotaceae</taxon>
        <taxon>Chaetoceros</taxon>
    </lineage>
</organism>
<dbReference type="EMBL" id="BLLK01000062">
    <property type="protein sequence ID" value="GFH59056.1"/>
    <property type="molecule type" value="Genomic_DNA"/>
</dbReference>
<dbReference type="GO" id="GO:0098552">
    <property type="term" value="C:side of membrane"/>
    <property type="evidence" value="ECO:0007669"/>
    <property type="project" value="UniProtKB-ARBA"/>
</dbReference>
<proteinExistence type="inferred from homology"/>
<sequence>MEKRSFLSVLCLLLAVHCTAFIHRDAIIPACAVGAACLAASCVKILSTGDECLVERLGQFNRKLGPGIHFIFHPFESISFYETIREQVLDVPPQECFSLDNAPITADAIVYLKIVNMHDACYKVFNVKNAVKNLCLTRVREEIGSITLEEAFSSRSALNKSLLHSLNDVCMDWGIQITRVEIQHLQPSQEILRALESQIAADRQKRASILQSEGEKSKLINEAEGHAAALVKDAEAKKTSLIMSSQAEAERQRLEAEGIKVAIETIAKAIEKDNDPQTSAIKESVQFLRLKQYLETQGKFSESSSTKVLMFPSQENVPYNVHSLIQ</sequence>
<dbReference type="SMART" id="SM00244">
    <property type="entry name" value="PHB"/>
    <property type="match status" value="1"/>
</dbReference>
<evidence type="ECO:0000313" key="5">
    <source>
        <dbReference type="Proteomes" id="UP001054902"/>
    </source>
</evidence>
<reference evidence="4 5" key="1">
    <citation type="journal article" date="2021" name="Sci. Rep.">
        <title>The genome of the diatom Chaetoceros tenuissimus carries an ancient integrated fragment of an extant virus.</title>
        <authorList>
            <person name="Hongo Y."/>
            <person name="Kimura K."/>
            <person name="Takaki Y."/>
            <person name="Yoshida Y."/>
            <person name="Baba S."/>
            <person name="Kobayashi G."/>
            <person name="Nagasaki K."/>
            <person name="Hano T."/>
            <person name="Tomaru Y."/>
        </authorList>
    </citation>
    <scope>NUCLEOTIDE SEQUENCE [LARGE SCALE GENOMIC DNA]</scope>
    <source>
        <strain evidence="4 5">NIES-3715</strain>
    </source>
</reference>
<comment type="similarity">
    <text evidence="1">Belongs to the band 7/mec-2 family.</text>
</comment>
<dbReference type="Proteomes" id="UP001054902">
    <property type="component" value="Unassembled WGS sequence"/>
</dbReference>